<protein>
    <submittedName>
        <fullName evidence="1">Uncharacterized protein</fullName>
    </submittedName>
</protein>
<accession>A2DVK8</accession>
<name>A2DVK8_TRIV3</name>
<dbReference type="OrthoDB" id="10459979at2759"/>
<sequence length="191" mass="21528">MGCGHSVSTEAKQSPTSRVPTTKAPIKLFYLPGNVKITLTKLVSAGVMSSEATTTSAGNFNLNARFIDIPNQRSVRKFWTKEITSKTVDCAMFIYLADIREKPTMLLNIKTLNWLLKQIDQKGQLYIVIICSNELELSEFKSHISAPDLDLIVIKDSDPETVIQFTEVVTGEIIKFNERKRKYNEASPRTR</sequence>
<dbReference type="EMBL" id="DS113254">
    <property type="protein sequence ID" value="EAY15550.1"/>
    <property type="molecule type" value="Genomic_DNA"/>
</dbReference>
<gene>
    <name evidence="1" type="ORF">TVAG_495660</name>
</gene>
<dbReference type="RefSeq" id="XP_001327773.1">
    <property type="nucleotide sequence ID" value="XM_001327738.1"/>
</dbReference>
<keyword evidence="2" id="KW-1185">Reference proteome</keyword>
<evidence type="ECO:0000313" key="1">
    <source>
        <dbReference type="EMBL" id="EAY15550.1"/>
    </source>
</evidence>
<proteinExistence type="predicted"/>
<dbReference type="VEuPathDB" id="TrichDB:TVAGG3_0275730"/>
<reference evidence="1" key="1">
    <citation type="submission" date="2006-10" db="EMBL/GenBank/DDBJ databases">
        <authorList>
            <person name="Amadeo P."/>
            <person name="Zhao Q."/>
            <person name="Wortman J."/>
            <person name="Fraser-Liggett C."/>
            <person name="Carlton J."/>
        </authorList>
    </citation>
    <scope>NUCLEOTIDE SEQUENCE</scope>
    <source>
        <strain evidence="1">G3</strain>
    </source>
</reference>
<dbReference type="AlphaFoldDB" id="A2DVK8"/>
<organism evidence="1 2">
    <name type="scientific">Trichomonas vaginalis (strain ATCC PRA-98 / G3)</name>
    <dbReference type="NCBI Taxonomy" id="412133"/>
    <lineage>
        <taxon>Eukaryota</taxon>
        <taxon>Metamonada</taxon>
        <taxon>Parabasalia</taxon>
        <taxon>Trichomonadida</taxon>
        <taxon>Trichomonadidae</taxon>
        <taxon>Trichomonas</taxon>
    </lineage>
</organism>
<dbReference type="InParanoid" id="A2DVK8"/>
<dbReference type="VEuPathDB" id="TrichDB:TVAG_495660"/>
<reference evidence="1" key="2">
    <citation type="journal article" date="2007" name="Science">
        <title>Draft genome sequence of the sexually transmitted pathogen Trichomonas vaginalis.</title>
        <authorList>
            <person name="Carlton J.M."/>
            <person name="Hirt R.P."/>
            <person name="Silva J.C."/>
            <person name="Delcher A.L."/>
            <person name="Schatz M."/>
            <person name="Zhao Q."/>
            <person name="Wortman J.R."/>
            <person name="Bidwell S.L."/>
            <person name="Alsmark U.C.M."/>
            <person name="Besteiro S."/>
            <person name="Sicheritz-Ponten T."/>
            <person name="Noel C.J."/>
            <person name="Dacks J.B."/>
            <person name="Foster P.G."/>
            <person name="Simillion C."/>
            <person name="Van de Peer Y."/>
            <person name="Miranda-Saavedra D."/>
            <person name="Barton G.J."/>
            <person name="Westrop G.D."/>
            <person name="Mueller S."/>
            <person name="Dessi D."/>
            <person name="Fiori P.L."/>
            <person name="Ren Q."/>
            <person name="Paulsen I."/>
            <person name="Zhang H."/>
            <person name="Bastida-Corcuera F.D."/>
            <person name="Simoes-Barbosa A."/>
            <person name="Brown M.T."/>
            <person name="Hayes R.D."/>
            <person name="Mukherjee M."/>
            <person name="Okumura C.Y."/>
            <person name="Schneider R."/>
            <person name="Smith A.J."/>
            <person name="Vanacova S."/>
            <person name="Villalvazo M."/>
            <person name="Haas B.J."/>
            <person name="Pertea M."/>
            <person name="Feldblyum T.V."/>
            <person name="Utterback T.R."/>
            <person name="Shu C.L."/>
            <person name="Osoegawa K."/>
            <person name="de Jong P.J."/>
            <person name="Hrdy I."/>
            <person name="Horvathova L."/>
            <person name="Zubacova Z."/>
            <person name="Dolezal P."/>
            <person name="Malik S.B."/>
            <person name="Logsdon J.M. Jr."/>
            <person name="Henze K."/>
            <person name="Gupta A."/>
            <person name="Wang C.C."/>
            <person name="Dunne R.L."/>
            <person name="Upcroft J.A."/>
            <person name="Upcroft P."/>
            <person name="White O."/>
            <person name="Salzberg S.L."/>
            <person name="Tang P."/>
            <person name="Chiu C.-H."/>
            <person name="Lee Y.-S."/>
            <person name="Embley T.M."/>
            <person name="Coombs G.H."/>
            <person name="Mottram J.C."/>
            <person name="Tachezy J."/>
            <person name="Fraser-Liggett C.M."/>
            <person name="Johnson P.J."/>
        </authorList>
    </citation>
    <scope>NUCLEOTIDE SEQUENCE [LARGE SCALE GENOMIC DNA]</scope>
    <source>
        <strain evidence="1">G3</strain>
    </source>
</reference>
<dbReference type="KEGG" id="tva:4773553"/>
<dbReference type="Proteomes" id="UP000001542">
    <property type="component" value="Unassembled WGS sequence"/>
</dbReference>
<evidence type="ECO:0000313" key="2">
    <source>
        <dbReference type="Proteomes" id="UP000001542"/>
    </source>
</evidence>